<evidence type="ECO:0000313" key="18">
    <source>
        <dbReference type="Proteomes" id="UP001176521"/>
    </source>
</evidence>
<feature type="region of interest" description="Disordered" evidence="15">
    <location>
        <begin position="1"/>
        <end position="20"/>
    </location>
</feature>
<dbReference type="PROSITE" id="PS50077">
    <property type="entry name" value="HEAT_REPEAT"/>
    <property type="match status" value="1"/>
</dbReference>
<keyword evidence="12" id="KW-0137">Centromere</keyword>
<feature type="domain" description="TOG" evidence="16">
    <location>
        <begin position="8"/>
        <end position="243"/>
    </location>
</feature>
<dbReference type="FunFam" id="1.25.10.10:FF:000019">
    <property type="entry name" value="Cytoskeleton-associated protein 5"/>
    <property type="match status" value="1"/>
</dbReference>
<keyword evidence="10" id="KW-0206">Cytoskeleton</keyword>
<evidence type="ECO:0000256" key="9">
    <source>
        <dbReference type="ARBA" id="ARBA00022838"/>
    </source>
</evidence>
<feature type="compositionally biased region" description="Low complexity" evidence="15">
    <location>
        <begin position="587"/>
        <end position="627"/>
    </location>
</feature>
<evidence type="ECO:0000256" key="14">
    <source>
        <dbReference type="PROSITE-ProRule" id="PRU00103"/>
    </source>
</evidence>
<feature type="compositionally biased region" description="Low complexity" evidence="15">
    <location>
        <begin position="1565"/>
        <end position="1574"/>
    </location>
</feature>
<feature type="region of interest" description="Disordered" evidence="15">
    <location>
        <begin position="236"/>
        <end position="284"/>
    </location>
</feature>
<comment type="caution">
    <text evidence="17">The sequence shown here is derived from an EMBL/GenBank/DDBJ whole genome shotgun (WGS) entry which is preliminary data.</text>
</comment>
<evidence type="ECO:0000256" key="5">
    <source>
        <dbReference type="ARBA" id="ARBA00022490"/>
    </source>
</evidence>
<dbReference type="GO" id="GO:0046785">
    <property type="term" value="P:microtubule polymerization"/>
    <property type="evidence" value="ECO:0007669"/>
    <property type="project" value="InterPro"/>
</dbReference>
<organism evidence="17 18">
    <name type="scientific">Tilletia horrida</name>
    <dbReference type="NCBI Taxonomy" id="155126"/>
    <lineage>
        <taxon>Eukaryota</taxon>
        <taxon>Fungi</taxon>
        <taxon>Dikarya</taxon>
        <taxon>Basidiomycota</taxon>
        <taxon>Ustilaginomycotina</taxon>
        <taxon>Exobasidiomycetes</taxon>
        <taxon>Tilletiales</taxon>
        <taxon>Tilletiaceae</taxon>
        <taxon>Tilletia</taxon>
    </lineage>
</organism>
<dbReference type="GO" id="GO:1990571">
    <property type="term" value="P:meiotic centromere clustering"/>
    <property type="evidence" value="ECO:0007669"/>
    <property type="project" value="UniProtKB-ARBA"/>
</dbReference>
<feature type="compositionally biased region" description="Low complexity" evidence="15">
    <location>
        <begin position="1234"/>
        <end position="1255"/>
    </location>
</feature>
<dbReference type="GO" id="GO:0005881">
    <property type="term" value="C:cytoplasmic microtubule"/>
    <property type="evidence" value="ECO:0007669"/>
    <property type="project" value="UniProtKB-ARBA"/>
</dbReference>
<keyword evidence="9" id="KW-0995">Kinetochore</keyword>
<feature type="domain" description="TOG" evidence="16">
    <location>
        <begin position="1298"/>
        <end position="1540"/>
    </location>
</feature>
<protein>
    <recommendedName>
        <fullName evidence="16">TOG domain-containing protein</fullName>
    </recommendedName>
</protein>
<evidence type="ECO:0000259" key="16">
    <source>
        <dbReference type="SMART" id="SM01349"/>
    </source>
</evidence>
<dbReference type="Gene3D" id="1.25.10.10">
    <property type="entry name" value="Leucine-rich Repeat Variant"/>
    <property type="match status" value="5"/>
</dbReference>
<gene>
    <name evidence="17" type="ORF">OC842_003911</name>
</gene>
<dbReference type="InterPro" id="IPR034085">
    <property type="entry name" value="TOG"/>
</dbReference>
<feature type="compositionally biased region" description="Low complexity" evidence="15">
    <location>
        <begin position="2157"/>
        <end position="2167"/>
    </location>
</feature>
<feature type="domain" description="TOG" evidence="16">
    <location>
        <begin position="634"/>
        <end position="868"/>
    </location>
</feature>
<dbReference type="InterPro" id="IPR048491">
    <property type="entry name" value="XMAP215_CLASP_TOG"/>
</dbReference>
<feature type="compositionally biased region" description="Basic and acidic residues" evidence="15">
    <location>
        <begin position="2177"/>
        <end position="2187"/>
    </location>
</feature>
<feature type="region of interest" description="Disordered" evidence="15">
    <location>
        <begin position="531"/>
        <end position="627"/>
    </location>
</feature>
<keyword evidence="8" id="KW-0498">Mitosis</keyword>
<dbReference type="GO" id="GO:0000922">
    <property type="term" value="C:spindle pole"/>
    <property type="evidence" value="ECO:0007669"/>
    <property type="project" value="UniProtKB-SubCell"/>
</dbReference>
<dbReference type="GO" id="GO:0051010">
    <property type="term" value="F:microtubule plus-end binding"/>
    <property type="evidence" value="ECO:0007669"/>
    <property type="project" value="InterPro"/>
</dbReference>
<evidence type="ECO:0000256" key="1">
    <source>
        <dbReference type="ARBA" id="ARBA00004300"/>
    </source>
</evidence>
<keyword evidence="4" id="KW-0158">Chromosome</keyword>
<dbReference type="GO" id="GO:0044732">
    <property type="term" value="C:mitotic spindle pole body"/>
    <property type="evidence" value="ECO:0007669"/>
    <property type="project" value="UniProtKB-ARBA"/>
</dbReference>
<feature type="region of interest" description="Disordered" evidence="15">
    <location>
        <begin position="2068"/>
        <end position="2211"/>
    </location>
</feature>
<dbReference type="FunFam" id="1.25.10.10:FF:000063">
    <property type="entry name" value="Putative cytoskeleton-associated protein 5"/>
    <property type="match status" value="1"/>
</dbReference>
<dbReference type="InterPro" id="IPR011989">
    <property type="entry name" value="ARM-like"/>
</dbReference>
<evidence type="ECO:0000256" key="4">
    <source>
        <dbReference type="ARBA" id="ARBA00022454"/>
    </source>
</evidence>
<evidence type="ECO:0000256" key="6">
    <source>
        <dbReference type="ARBA" id="ARBA00022618"/>
    </source>
</evidence>
<feature type="domain" description="TOG" evidence="16">
    <location>
        <begin position="290"/>
        <end position="529"/>
    </location>
</feature>
<dbReference type="GO" id="GO:0099070">
    <property type="term" value="C:static microtubule bundle"/>
    <property type="evidence" value="ECO:0007669"/>
    <property type="project" value="UniProtKB-ARBA"/>
</dbReference>
<dbReference type="FunFam" id="1.25.10.10:FF:000050">
    <property type="entry name" value="Cytoskeleton-associated protein 5 isoform X1"/>
    <property type="match status" value="1"/>
</dbReference>
<feature type="compositionally biased region" description="Gly residues" evidence="15">
    <location>
        <begin position="2146"/>
        <end position="2156"/>
    </location>
</feature>
<feature type="domain" description="TOG" evidence="16">
    <location>
        <begin position="902"/>
        <end position="1134"/>
    </location>
</feature>
<dbReference type="Pfam" id="PF21040">
    <property type="entry name" value="CEP104-like_TOG"/>
    <property type="match status" value="1"/>
</dbReference>
<keyword evidence="5" id="KW-0963">Cytoplasm</keyword>
<dbReference type="Pfam" id="PF21041">
    <property type="entry name" value="XMAP215_CLASP_TOG"/>
    <property type="match status" value="3"/>
</dbReference>
<dbReference type="GO" id="GO:0051301">
    <property type="term" value="P:cell division"/>
    <property type="evidence" value="ECO:0007669"/>
    <property type="project" value="UniProtKB-KW"/>
</dbReference>
<evidence type="ECO:0000256" key="2">
    <source>
        <dbReference type="ARBA" id="ARBA00004629"/>
    </source>
</evidence>
<evidence type="ECO:0000256" key="15">
    <source>
        <dbReference type="SAM" id="MobiDB-lite"/>
    </source>
</evidence>
<evidence type="ECO:0000256" key="8">
    <source>
        <dbReference type="ARBA" id="ARBA00022776"/>
    </source>
</evidence>
<keyword evidence="6" id="KW-0132">Cell division</keyword>
<feature type="compositionally biased region" description="Polar residues" evidence="15">
    <location>
        <begin position="2113"/>
        <end position="2132"/>
    </location>
</feature>
<keyword evidence="18" id="KW-1185">Reference proteome</keyword>
<evidence type="ECO:0000313" key="17">
    <source>
        <dbReference type="EMBL" id="KAK0530495.1"/>
    </source>
</evidence>
<feature type="compositionally biased region" description="Low complexity" evidence="15">
    <location>
        <begin position="1639"/>
        <end position="1650"/>
    </location>
</feature>
<dbReference type="InterPro" id="IPR016024">
    <property type="entry name" value="ARM-type_fold"/>
</dbReference>
<dbReference type="GO" id="GO:0000022">
    <property type="term" value="P:mitotic spindle elongation"/>
    <property type="evidence" value="ECO:0007669"/>
    <property type="project" value="UniProtKB-ARBA"/>
</dbReference>
<dbReference type="Proteomes" id="UP001176521">
    <property type="component" value="Unassembled WGS sequence"/>
</dbReference>
<feature type="compositionally biased region" description="Low complexity" evidence="15">
    <location>
        <begin position="1207"/>
        <end position="1221"/>
    </location>
</feature>
<comment type="subcellular location">
    <subcellularLocation>
        <location evidence="2">Chromosome</location>
        <location evidence="2">Centromere</location>
        <location evidence="2">Kinetochore</location>
    </subcellularLocation>
    <subcellularLocation>
        <location evidence="1">Cytoplasm</location>
        <location evidence="1">Cytoskeleton</location>
        <location evidence="1">Microtubule organizing center</location>
        <location evidence="1">Centrosome</location>
    </subcellularLocation>
    <subcellularLocation>
        <location evidence="3">Cytoplasm</location>
        <location evidence="3">Cytoskeleton</location>
        <location evidence="3">Spindle pole</location>
    </subcellularLocation>
</comment>
<dbReference type="FunFam" id="1.25.10.10:FF:000068">
    <property type="entry name" value="cytoskeleton-associated protein 5 isoform X1"/>
    <property type="match status" value="1"/>
</dbReference>
<feature type="compositionally biased region" description="Pro residues" evidence="15">
    <location>
        <begin position="536"/>
        <end position="551"/>
    </location>
</feature>
<dbReference type="InterPro" id="IPR045110">
    <property type="entry name" value="XMAP215"/>
</dbReference>
<dbReference type="SMART" id="SM01349">
    <property type="entry name" value="TOG"/>
    <property type="match status" value="5"/>
</dbReference>
<feature type="region of interest" description="Disordered" evidence="15">
    <location>
        <begin position="862"/>
        <end position="888"/>
    </location>
</feature>
<dbReference type="GO" id="GO:0000776">
    <property type="term" value="C:kinetochore"/>
    <property type="evidence" value="ECO:0007669"/>
    <property type="project" value="UniProtKB-KW"/>
</dbReference>
<feature type="region of interest" description="Disordered" evidence="15">
    <location>
        <begin position="1531"/>
        <end position="1574"/>
    </location>
</feature>
<reference evidence="17" key="1">
    <citation type="journal article" date="2023" name="PhytoFront">
        <title>Draft Genome Resources of Seven Strains of Tilletia horrida, Causal Agent of Kernel Smut of Rice.</title>
        <authorList>
            <person name="Khanal S."/>
            <person name="Antony Babu S."/>
            <person name="Zhou X.G."/>
        </authorList>
    </citation>
    <scope>NUCLEOTIDE SEQUENCE</scope>
    <source>
        <strain evidence="17">TX3</strain>
    </source>
</reference>
<dbReference type="GO" id="GO:1990498">
    <property type="term" value="C:mitotic spindle microtubule"/>
    <property type="evidence" value="ECO:0007669"/>
    <property type="project" value="UniProtKB-ARBA"/>
</dbReference>
<dbReference type="GO" id="GO:0061863">
    <property type="term" value="F:microtubule plus end polymerase"/>
    <property type="evidence" value="ECO:0007669"/>
    <property type="project" value="InterPro"/>
</dbReference>
<feature type="region of interest" description="Disordered" evidence="15">
    <location>
        <begin position="1603"/>
        <end position="1667"/>
    </location>
</feature>
<name>A0AAN6GC05_9BASI</name>
<accession>A0AAN6GC05</accession>
<feature type="region of interest" description="Disordered" evidence="15">
    <location>
        <begin position="1149"/>
        <end position="1255"/>
    </location>
</feature>
<feature type="compositionally biased region" description="Acidic residues" evidence="15">
    <location>
        <begin position="1658"/>
        <end position="1667"/>
    </location>
</feature>
<dbReference type="InterPro" id="IPR021133">
    <property type="entry name" value="HEAT_type_2"/>
</dbReference>
<comment type="similarity">
    <text evidence="13">Belongs to the TOG/XMAP215 family.</text>
</comment>
<feature type="compositionally biased region" description="Low complexity" evidence="15">
    <location>
        <begin position="258"/>
        <end position="268"/>
    </location>
</feature>
<dbReference type="SUPFAM" id="SSF48371">
    <property type="entry name" value="ARM repeat"/>
    <property type="match status" value="2"/>
</dbReference>
<proteinExistence type="inferred from homology"/>
<evidence type="ECO:0000256" key="7">
    <source>
        <dbReference type="ARBA" id="ARBA00022737"/>
    </source>
</evidence>
<feature type="repeat" description="HEAT" evidence="14">
    <location>
        <begin position="1478"/>
        <end position="1514"/>
    </location>
</feature>
<evidence type="ECO:0000256" key="10">
    <source>
        <dbReference type="ARBA" id="ARBA00023212"/>
    </source>
</evidence>
<evidence type="ECO:0000256" key="3">
    <source>
        <dbReference type="ARBA" id="ARBA00004647"/>
    </source>
</evidence>
<evidence type="ECO:0000256" key="12">
    <source>
        <dbReference type="ARBA" id="ARBA00023328"/>
    </source>
</evidence>
<dbReference type="PANTHER" id="PTHR12609">
    <property type="entry name" value="MICROTUBULE ASSOCIATED PROTEIN XMAP215"/>
    <property type="match status" value="1"/>
</dbReference>
<evidence type="ECO:0000256" key="11">
    <source>
        <dbReference type="ARBA" id="ARBA00023306"/>
    </source>
</evidence>
<feature type="region of interest" description="Disordered" evidence="15">
    <location>
        <begin position="1977"/>
        <end position="2002"/>
    </location>
</feature>
<dbReference type="GO" id="GO:0051315">
    <property type="term" value="P:attachment of mitotic spindle microtubules to kinetochore"/>
    <property type="evidence" value="ECO:0007669"/>
    <property type="project" value="UniProtKB-ARBA"/>
</dbReference>
<keyword evidence="7" id="KW-0677">Repeat</keyword>
<sequence length="2211" mass="234961">MNSEFPSGGAPPEEDYDKMPIEDRLASKVWKARVSAYTTLSATFARTPSDTDPAFRPYTRDPTLLKGMATDSNAVAQEKGVEAVRAFVEFGGAAAGKTREVVLPALVDKCYGSARAGTKKAAIECTLLFVEMEDVMGSEGPVTDVCNGLSAKLPKLVATCVTALKEMILHFGPKQVSPRPILKVLPNIFSHADKTVRAEGSALAVELHRWIGPALEPTIDQLKDIQAKELRALFEEADKASSGKPTPTRYLTSERAAAEAASAQRAAGAEGGGADGDAGDDNDADAAALDFVEPLDAFKHKDWPRDFDGMVGSTKWQERKETLETAKNILASNPKLNPDHSYDGFIEALVLRLTKDVNINVVMEACGCIEAAAKGLRTSGAFGKYREKVMPPLLEKCKEKKASTVEVLARTLDAVFQTVSISDVLEDVFTFSKHKNPNVKTESIRFLVRCLRTTRTPPGKAEIKPIADALVAASGDGSADVREAGFQGLGTLMKLIGERAMTPYMEALDDLKKPKVMEEFAKATVKAKMTSAAPARAPPAAAPPAVPPKGPPARLLAKKPPTSSGKENFNPASAPEAASAPPPLPAKTPARLAAVKKPPALSASASAKKPAPAAAAPPSKGAGKMAAAATEPVKLRFPPEVAEERAAELIPANLREALASGVWKERLQGAQDFATWLDGVKDTVESEIIVRALAKSPGWKESNFQVLSEVYKILRLLADGCPTFGRASIALSIQPLCEKLGDIKLKGPAGETLTLYAEKTSFGFVLAQAFGPLSSLKAPKAIADSLLWIESNLLEFGTSGVDLRSLIEFLLTCLKNSNAAVRTNATKVFGTLARFVGGAVTTFLGDINPQLRSTLDGEIEKAASNPAPAPTRFSAENQAAASSGGGGAGGAGAAAADDALDDLIPRVDLDKLVSSSMVSKLGDANWKERKEACEDIQAILQANQRLKPNLSDLTVPLRQRCADSNISVRTLSLDIIAKIATGMNKGFEPHARGFAAPVVQVLADAKAPIRAAATATLTAMAEQVGVAPLISGMASVLDSKAANPMLKQDLFTWLGEWFNTHPPEKVDLAPLAQAAVLCLDDKLAAVRKASQSVLPFIISSAGYKVVMAQTSQLKAASRNSVVPMIDAAKAQAAPSAPAAAPAPVAKPTKTAASAALPRATTPIASRAASPGPTASPRTSIARPGMLKAPGSLTGRTLAKPTGGIPRAGSVSASSDAPSAVPTFKSRLGGGLKRPTSMAPPAASAPAPQASGSKAPPFLSADPKFKAAREKSFGRGPNWISAEGTPRPELVSTLAQQCDHHCDPSFMAMLFSKDHNNDRDFMAALSLLFDYISNPAFAEEEYDMSTHETVGRIVANSDLIFKYIAIRITDNNTSISLKCLDVLGSLIELLQTEQYHMSDYEANCLLPCIISRFGDPKFRDRIREIFRSVTFVFPPSKLLQHFLDDGLPSKNAKVRTECLTELGHLFSKNGLQVCTPSKVLPVIAKQISDRDASVRTAALLCLGEAYKICGEDIWKLVGSLPPKEMSLLEERLKRTSVPTKPNGAATPSTPPRSRASMLPVSPPGAAPGAAPRSSIAAGSKLARPGSMIGAPPGLATATARSRLPGAGHVRRESGIAAPGAISRRSVSGEGGPGASNGSLPQPRARAPPVAQRSEHVAEEPEEEGDLLEDGEDVIAELSLEQVINEVLSQDPDRSVLALKQIERDIKDTAPQLPDVVDALVVVIGKQIHRSFSQDKDNAELERLRKHLLVTGTSIFDANRLWDDRTLGSFVNRTALIPLLTELLQRMIDLSPSKEDTAQMYCKYLNIIVLRSFSACNLNTLLGACLEMLAQATEDMRELDSELLKKRSKFAELVIKCLWKITKRLPDALKQDLIGPQQLLVDVEAFLQAVPPAEWKRRAADQIALQDLPLRTVKVILTHFSQNLKDQALGYVEALPNAENSFVYSYLMRMMSMDDQQGERGSTDDIMDDVGVVEEASVHKPGPAGHHHARASMGGANGGGADSDESINAELRAIFERISNKNESRQGIRDLYEFSKRYPQRQASIDRSLEATGSIFQRYIRRALANHAAEDGDGGADLTRDPSRDSVMAGLGQRDSRLTTTSGRSSVYGGEASSVAGSQQPGNSSTLTGSTVVRSSLYGDDHQSSSSNGGGGGGGGGVATASASDAARSPTQSPPRSSATRDRMEELRARFRQATNGTSASSRTGSSEHGGEL</sequence>
<keyword evidence="11" id="KW-0131">Cell cycle</keyword>
<evidence type="ECO:0000256" key="13">
    <source>
        <dbReference type="ARBA" id="ARBA00025722"/>
    </source>
</evidence>
<feature type="compositionally biased region" description="Polar residues" evidence="15">
    <location>
        <begin position="2191"/>
        <end position="2205"/>
    </location>
</feature>
<dbReference type="GO" id="GO:0030951">
    <property type="term" value="P:establishment or maintenance of microtubule cytoskeleton polarity"/>
    <property type="evidence" value="ECO:0007669"/>
    <property type="project" value="InterPro"/>
</dbReference>
<dbReference type="EMBL" id="JAPDMQ010000213">
    <property type="protein sequence ID" value="KAK0530495.1"/>
    <property type="molecule type" value="Genomic_DNA"/>
</dbReference>